<dbReference type="AlphaFoldDB" id="A0A2N5GGJ5"/>
<evidence type="ECO:0000313" key="2">
    <source>
        <dbReference type="EMBL" id="PLR79865.1"/>
    </source>
</evidence>
<dbReference type="CDD" id="cd04301">
    <property type="entry name" value="NAT_SF"/>
    <property type="match status" value="1"/>
</dbReference>
<gene>
    <name evidence="2" type="ORF">CU635_20930</name>
    <name evidence="3" type="ORF">CVD25_09640</name>
</gene>
<keyword evidence="2" id="KW-0808">Transferase</keyword>
<dbReference type="Pfam" id="PF00583">
    <property type="entry name" value="Acetyltransf_1"/>
    <property type="match status" value="1"/>
</dbReference>
<evidence type="ECO:0000313" key="4">
    <source>
        <dbReference type="Proteomes" id="UP000234951"/>
    </source>
</evidence>
<dbReference type="InterPro" id="IPR000182">
    <property type="entry name" value="GNAT_dom"/>
</dbReference>
<dbReference type="EMBL" id="PGVA01000071">
    <property type="protein sequence ID" value="PLR79865.1"/>
    <property type="molecule type" value="Genomic_DNA"/>
</dbReference>
<organism evidence="2 4">
    <name type="scientific">Bacillus canaveralius</name>
    <dbReference type="NCBI Taxonomy" id="1403243"/>
    <lineage>
        <taxon>Bacteria</taxon>
        <taxon>Bacillati</taxon>
        <taxon>Bacillota</taxon>
        <taxon>Bacilli</taxon>
        <taxon>Bacillales</taxon>
        <taxon>Bacillaceae</taxon>
        <taxon>Bacillus</taxon>
    </lineage>
</organism>
<dbReference type="Proteomes" id="UP000234951">
    <property type="component" value="Unassembled WGS sequence"/>
</dbReference>
<dbReference type="Proteomes" id="UP000235114">
    <property type="component" value="Unassembled WGS sequence"/>
</dbReference>
<dbReference type="Gene3D" id="3.40.630.30">
    <property type="match status" value="1"/>
</dbReference>
<dbReference type="PROSITE" id="PS51186">
    <property type="entry name" value="GNAT"/>
    <property type="match status" value="1"/>
</dbReference>
<evidence type="ECO:0000313" key="5">
    <source>
        <dbReference type="Proteomes" id="UP000235114"/>
    </source>
</evidence>
<protein>
    <submittedName>
        <fullName evidence="2">GNAT family N-acetyltransferase</fullName>
    </submittedName>
</protein>
<reference evidence="2 4" key="1">
    <citation type="submission" date="2017-11" db="EMBL/GenBank/DDBJ databases">
        <title>Comparitive Functional Genomics of Dry Heat Resistant strains isolated from the Viking Spacecraft.</title>
        <authorList>
            <person name="Seuylemezian A."/>
            <person name="Cooper K."/>
            <person name="Vaishampayan P."/>
        </authorList>
    </citation>
    <scope>NUCLEOTIDE SEQUENCE [LARGE SCALE GENOMIC DNA]</scope>
    <source>
        <strain evidence="2 4">M4.6</strain>
    </source>
</reference>
<evidence type="ECO:0000313" key="3">
    <source>
        <dbReference type="EMBL" id="PLR97826.1"/>
    </source>
</evidence>
<proteinExistence type="predicted"/>
<accession>A0A2N5GGJ5</accession>
<dbReference type="EMBL" id="PGVD01000026">
    <property type="protein sequence ID" value="PLR97826.1"/>
    <property type="molecule type" value="Genomic_DNA"/>
</dbReference>
<keyword evidence="5" id="KW-1185">Reference proteome</keyword>
<dbReference type="SUPFAM" id="SSF55729">
    <property type="entry name" value="Acyl-CoA N-acyltransferases (Nat)"/>
    <property type="match status" value="1"/>
</dbReference>
<dbReference type="OrthoDB" id="2594246at2"/>
<dbReference type="InterPro" id="IPR016181">
    <property type="entry name" value="Acyl_CoA_acyltransferase"/>
</dbReference>
<feature type="domain" description="N-acetyltransferase" evidence="1">
    <location>
        <begin position="1"/>
        <end position="140"/>
    </location>
</feature>
<reference evidence="3 5" key="2">
    <citation type="submission" date="2017-12" db="EMBL/GenBank/DDBJ databases">
        <title>Comparative Functional Genomics of Dry Heat Resistant strains isolated from the Viking Spacecraft.</title>
        <authorList>
            <person name="Seuylemezian A."/>
            <person name="Cooper K."/>
            <person name="Vaishampayan P."/>
        </authorList>
    </citation>
    <scope>NUCLEOTIDE SEQUENCE [LARGE SCALE GENOMIC DNA]</scope>
    <source>
        <strain evidence="3 5">ATCC 29669</strain>
    </source>
</reference>
<dbReference type="GO" id="GO:0016747">
    <property type="term" value="F:acyltransferase activity, transferring groups other than amino-acyl groups"/>
    <property type="evidence" value="ECO:0007669"/>
    <property type="project" value="InterPro"/>
</dbReference>
<name>A0A2N5GGJ5_9BACI</name>
<comment type="caution">
    <text evidence="2">The sequence shown here is derived from an EMBL/GenBank/DDBJ whole genome shotgun (WGS) entry which is preliminary data.</text>
</comment>
<sequence length="141" mass="16133">MLEAFEEYRYLEIPSSALNESETSIENSFMNGAEKILLCFLNGTPVGTLRFSTKLQSLYFSRVSVPPYARGKGLAKAMLLWLENYAIKDGKTKIECRVRMSLPKNIRLYESIGYKLHKEETVTNPNGFQVKTVIMEKLLIK</sequence>
<evidence type="ECO:0000259" key="1">
    <source>
        <dbReference type="PROSITE" id="PS51186"/>
    </source>
</evidence>